<comment type="caution">
    <text evidence="2">The sequence shown here is derived from an EMBL/GenBank/DDBJ whole genome shotgun (WGS) entry which is preliminary data.</text>
</comment>
<gene>
    <name evidence="2" type="ORF">Tcan_17636</name>
</gene>
<dbReference type="Proteomes" id="UP000031036">
    <property type="component" value="Unassembled WGS sequence"/>
</dbReference>
<feature type="compositionally biased region" description="Polar residues" evidence="1">
    <location>
        <begin position="181"/>
        <end position="190"/>
    </location>
</feature>
<name>A0A0B2VBI5_TOXCA</name>
<dbReference type="AlphaFoldDB" id="A0A0B2VBI5"/>
<evidence type="ECO:0000313" key="3">
    <source>
        <dbReference type="Proteomes" id="UP000031036"/>
    </source>
</evidence>
<evidence type="ECO:0000313" key="2">
    <source>
        <dbReference type="EMBL" id="KHN78824.1"/>
    </source>
</evidence>
<feature type="region of interest" description="Disordered" evidence="1">
    <location>
        <begin position="114"/>
        <end position="190"/>
    </location>
</feature>
<evidence type="ECO:0000256" key="1">
    <source>
        <dbReference type="SAM" id="MobiDB-lite"/>
    </source>
</evidence>
<dbReference type="EMBL" id="JPKZ01002015">
    <property type="protein sequence ID" value="KHN78824.1"/>
    <property type="molecule type" value="Genomic_DNA"/>
</dbReference>
<organism evidence="2 3">
    <name type="scientific">Toxocara canis</name>
    <name type="common">Canine roundworm</name>
    <dbReference type="NCBI Taxonomy" id="6265"/>
    <lineage>
        <taxon>Eukaryota</taxon>
        <taxon>Metazoa</taxon>
        <taxon>Ecdysozoa</taxon>
        <taxon>Nematoda</taxon>
        <taxon>Chromadorea</taxon>
        <taxon>Rhabditida</taxon>
        <taxon>Spirurina</taxon>
        <taxon>Ascaridomorpha</taxon>
        <taxon>Ascaridoidea</taxon>
        <taxon>Toxocaridae</taxon>
        <taxon>Toxocara</taxon>
    </lineage>
</organism>
<sequence>MPSEYARRTLNLINRHNLFCNTVTESEEELLRTGRAVKDAAFRALEAATMRARKVASDEGIIRFLSDKHSSTEVLFDAMKANRDLLPQCWICKDRENETHEEDADAFNSKACDAKLSPRSSEKRKRTESKTEEDNLTKGTKRETHAQSLHRPEESTHGLSSQGHQDHNRAASQFVEEFSLLPSNARPSHS</sequence>
<keyword evidence="3" id="KW-1185">Reference proteome</keyword>
<accession>A0A0B2VBI5</accession>
<proteinExistence type="predicted"/>
<feature type="compositionally biased region" description="Basic and acidic residues" evidence="1">
    <location>
        <begin position="128"/>
        <end position="156"/>
    </location>
</feature>
<protein>
    <submittedName>
        <fullName evidence="2">Uncharacterized protein</fullName>
    </submittedName>
</protein>
<reference evidence="2 3" key="1">
    <citation type="submission" date="2014-11" db="EMBL/GenBank/DDBJ databases">
        <title>Genetic blueprint of the zoonotic pathogen Toxocara canis.</title>
        <authorList>
            <person name="Zhu X.-Q."/>
            <person name="Korhonen P.K."/>
            <person name="Cai H."/>
            <person name="Young N.D."/>
            <person name="Nejsum P."/>
            <person name="von Samson-Himmelstjerna G."/>
            <person name="Boag P.R."/>
            <person name="Tan P."/>
            <person name="Li Q."/>
            <person name="Min J."/>
            <person name="Yang Y."/>
            <person name="Wang X."/>
            <person name="Fang X."/>
            <person name="Hall R.S."/>
            <person name="Hofmann A."/>
            <person name="Sternberg P.W."/>
            <person name="Jex A.R."/>
            <person name="Gasser R.B."/>
        </authorList>
    </citation>
    <scope>NUCLEOTIDE SEQUENCE [LARGE SCALE GENOMIC DNA]</scope>
    <source>
        <strain evidence="2">PN_DK_2014</strain>
    </source>
</reference>